<dbReference type="Gene3D" id="3.40.50.150">
    <property type="entry name" value="Vaccinia Virus protein VP39"/>
    <property type="match status" value="1"/>
</dbReference>
<dbReference type="InterPro" id="IPR029063">
    <property type="entry name" value="SAM-dependent_MTases_sf"/>
</dbReference>
<dbReference type="CDD" id="cd02440">
    <property type="entry name" value="AdoMet_MTases"/>
    <property type="match status" value="1"/>
</dbReference>
<dbReference type="GO" id="GO:0032259">
    <property type="term" value="P:methylation"/>
    <property type="evidence" value="ECO:0007669"/>
    <property type="project" value="UniProtKB-KW"/>
</dbReference>
<reference evidence="3" key="1">
    <citation type="submission" date="2021-08" db="EMBL/GenBank/DDBJ databases">
        <authorList>
            <person name="Sakaguchi M."/>
            <person name="Kikuchi T."/>
            <person name="Urbanczyk H."/>
        </authorList>
    </citation>
    <scope>NUCLEOTIDE SEQUENCE</scope>
    <source>
        <strain evidence="3">020920N</strain>
    </source>
</reference>
<dbReference type="RefSeq" id="WP_251875498.1">
    <property type="nucleotide sequence ID" value="NZ_CP082275.1"/>
</dbReference>
<dbReference type="Proteomes" id="UP001056255">
    <property type="component" value="Chromosome I"/>
</dbReference>
<evidence type="ECO:0000313" key="3">
    <source>
        <dbReference type="EMBL" id="USH01291.1"/>
    </source>
</evidence>
<dbReference type="InterPro" id="IPR041698">
    <property type="entry name" value="Methyltransf_25"/>
</dbReference>
<sequence>MDENTENWRKYYEKALSRPHHPRTEFVVKSNGSSSKVAVDCGCGTGSDIAYLNEQGFDVFGFDVNEDSISICRERFDSIENVYLQQRSFESFNFETAGIVIANSSLFFADPDAFKSTVKKITSSIAIGGVFAGDFLGYKDSWASGFRVPTSPVTKQELLEIFTDFDILRFNERDEIGKTLIGKEKHWHTYSLVVQRRT</sequence>
<dbReference type="SUPFAM" id="SSF53335">
    <property type="entry name" value="S-adenosyl-L-methionine-dependent methyltransferases"/>
    <property type="match status" value="1"/>
</dbReference>
<dbReference type="PANTHER" id="PTHR43861:SF6">
    <property type="entry name" value="METHYLTRANSFERASE TYPE 11"/>
    <property type="match status" value="1"/>
</dbReference>
<feature type="domain" description="Methyltransferase" evidence="2">
    <location>
        <begin position="39"/>
        <end position="129"/>
    </location>
</feature>
<dbReference type="EMBL" id="CP082275">
    <property type="protein sequence ID" value="USH01291.1"/>
    <property type="molecule type" value="Genomic_DNA"/>
</dbReference>
<evidence type="ECO:0000259" key="2">
    <source>
        <dbReference type="Pfam" id="PF13649"/>
    </source>
</evidence>
<keyword evidence="4" id="KW-1185">Reference proteome</keyword>
<evidence type="ECO:0000313" key="4">
    <source>
        <dbReference type="Proteomes" id="UP001056255"/>
    </source>
</evidence>
<dbReference type="GO" id="GO:0008168">
    <property type="term" value="F:methyltransferase activity"/>
    <property type="evidence" value="ECO:0007669"/>
    <property type="project" value="UniProtKB-KW"/>
</dbReference>
<keyword evidence="1" id="KW-0808">Transferase</keyword>
<proteinExistence type="predicted"/>
<name>A0ABY4WNZ0_9GAMM</name>
<keyword evidence="3" id="KW-0489">Methyltransferase</keyword>
<gene>
    <name evidence="3" type="ORF">K6Q96_10170</name>
</gene>
<accession>A0ABY4WNZ0</accession>
<dbReference type="Pfam" id="PF13649">
    <property type="entry name" value="Methyltransf_25"/>
    <property type="match status" value="1"/>
</dbReference>
<evidence type="ECO:0000256" key="1">
    <source>
        <dbReference type="ARBA" id="ARBA00022679"/>
    </source>
</evidence>
<dbReference type="PANTHER" id="PTHR43861">
    <property type="entry name" value="TRANS-ACONITATE 2-METHYLTRANSFERASE-RELATED"/>
    <property type="match status" value="1"/>
</dbReference>
<protein>
    <submittedName>
        <fullName evidence="3">Class I SAM-dependent methyltransferase</fullName>
    </submittedName>
</protein>
<organism evidence="3 4">
    <name type="scientific">Grimontia kaedaensis</name>
    <dbReference type="NCBI Taxonomy" id="2872157"/>
    <lineage>
        <taxon>Bacteria</taxon>
        <taxon>Pseudomonadati</taxon>
        <taxon>Pseudomonadota</taxon>
        <taxon>Gammaproteobacteria</taxon>
        <taxon>Vibrionales</taxon>
        <taxon>Vibrionaceae</taxon>
        <taxon>Grimontia</taxon>
    </lineage>
</organism>